<protein>
    <submittedName>
        <fullName evidence="3">Glycine zipper family protein</fullName>
    </submittedName>
</protein>
<evidence type="ECO:0000259" key="2">
    <source>
        <dbReference type="Pfam" id="PF13436"/>
    </source>
</evidence>
<dbReference type="RefSeq" id="WP_235702818.1">
    <property type="nucleotide sequence ID" value="NZ_JAKGBZ010000003.1"/>
</dbReference>
<feature type="domain" description="Glycine-zipper-containing OmpA-like membrane" evidence="2">
    <location>
        <begin position="74"/>
        <end position="114"/>
    </location>
</feature>
<dbReference type="Proteomes" id="UP001521209">
    <property type="component" value="Unassembled WGS sequence"/>
</dbReference>
<gene>
    <name evidence="3" type="ORF">L2A60_02625</name>
</gene>
<dbReference type="InterPro" id="IPR025693">
    <property type="entry name" value="Gly-zipper_OmpA-like_dom"/>
</dbReference>
<dbReference type="Pfam" id="PF13436">
    <property type="entry name" value="Gly-zipper_OmpA"/>
    <property type="match status" value="1"/>
</dbReference>
<reference evidence="3 4" key="1">
    <citation type="submission" date="2022-01" db="EMBL/GenBank/DDBJ databases">
        <authorList>
            <person name="Won M."/>
            <person name="Kim S.-J."/>
            <person name="Kwon S.-W."/>
        </authorList>
    </citation>
    <scope>NUCLEOTIDE SEQUENCE [LARGE SCALE GENOMIC DNA]</scope>
    <source>
        <strain evidence="3 4">KCTC 23505</strain>
    </source>
</reference>
<name>A0ABS9DSD4_9PROT</name>
<keyword evidence="1" id="KW-0732">Signal</keyword>
<evidence type="ECO:0000313" key="3">
    <source>
        <dbReference type="EMBL" id="MCF3945579.1"/>
    </source>
</evidence>
<keyword evidence="4" id="KW-1185">Reference proteome</keyword>
<proteinExistence type="predicted"/>
<organism evidence="3 4">
    <name type="scientific">Acidiphilium iwatense</name>
    <dbReference type="NCBI Taxonomy" id="768198"/>
    <lineage>
        <taxon>Bacteria</taxon>
        <taxon>Pseudomonadati</taxon>
        <taxon>Pseudomonadota</taxon>
        <taxon>Alphaproteobacteria</taxon>
        <taxon>Acetobacterales</taxon>
        <taxon>Acidocellaceae</taxon>
        <taxon>Acidiphilium</taxon>
    </lineage>
</organism>
<evidence type="ECO:0000256" key="1">
    <source>
        <dbReference type="SAM" id="SignalP"/>
    </source>
</evidence>
<feature type="signal peptide" evidence="1">
    <location>
        <begin position="1"/>
        <end position="23"/>
    </location>
</feature>
<dbReference type="PROSITE" id="PS51257">
    <property type="entry name" value="PROKAR_LIPOPROTEIN"/>
    <property type="match status" value="1"/>
</dbReference>
<evidence type="ECO:0000313" key="4">
    <source>
        <dbReference type="Proteomes" id="UP001521209"/>
    </source>
</evidence>
<sequence length="174" mass="16741">MKPVLSVAAAGAVILGLAGCTVAPPTSPTVVAMPGQGIPFSQFRQDDNYCRYYASQRTGNGGPAYAASQNSTNTAIGGTLLGAAAGALLGAAGGNAGAGAAIGAGSGLLLGSAAAGGNAQGAADSLQAQYNVAYAQCMVGHGNKMEGYAGGSGSSYGYGAPPYAPPGYYAYPGY</sequence>
<dbReference type="EMBL" id="JAKGBZ010000003">
    <property type="protein sequence ID" value="MCF3945579.1"/>
    <property type="molecule type" value="Genomic_DNA"/>
</dbReference>
<feature type="chain" id="PRO_5045915514" evidence="1">
    <location>
        <begin position="24"/>
        <end position="174"/>
    </location>
</feature>
<accession>A0ABS9DSD4</accession>
<comment type="caution">
    <text evidence="3">The sequence shown here is derived from an EMBL/GenBank/DDBJ whole genome shotgun (WGS) entry which is preliminary data.</text>
</comment>